<name>A0A2T4U6T7_9BACI</name>
<organism evidence="1 2">
    <name type="scientific">Alkalicoccus saliphilus</name>
    <dbReference type="NCBI Taxonomy" id="200989"/>
    <lineage>
        <taxon>Bacteria</taxon>
        <taxon>Bacillati</taxon>
        <taxon>Bacillota</taxon>
        <taxon>Bacilli</taxon>
        <taxon>Bacillales</taxon>
        <taxon>Bacillaceae</taxon>
        <taxon>Alkalicoccus</taxon>
    </lineage>
</organism>
<dbReference type="Proteomes" id="UP000240509">
    <property type="component" value="Unassembled WGS sequence"/>
</dbReference>
<dbReference type="EMBL" id="PZJJ01000010">
    <property type="protein sequence ID" value="PTL39123.1"/>
    <property type="molecule type" value="Genomic_DNA"/>
</dbReference>
<evidence type="ECO:0000313" key="1">
    <source>
        <dbReference type="EMBL" id="PTL39123.1"/>
    </source>
</evidence>
<protein>
    <submittedName>
        <fullName evidence="1">Uncharacterized protein</fullName>
    </submittedName>
</protein>
<proteinExistence type="predicted"/>
<accession>A0A2T4U6T7</accession>
<comment type="caution">
    <text evidence="1">The sequence shown here is derived from an EMBL/GenBank/DDBJ whole genome shotgun (WGS) entry which is preliminary data.</text>
</comment>
<sequence length="82" mass="8951">MSAAVCPAGFEKELLTSLIPPVSPPDVSEKKKRLMKENDQLSVILSQDISFYFPAEAEGDDSVAIKDEPKIHFFQPSGGKIS</sequence>
<gene>
    <name evidence="1" type="ORF">C6Y45_08060</name>
</gene>
<evidence type="ECO:0000313" key="2">
    <source>
        <dbReference type="Proteomes" id="UP000240509"/>
    </source>
</evidence>
<dbReference type="AlphaFoldDB" id="A0A2T4U6T7"/>
<keyword evidence="2" id="KW-1185">Reference proteome</keyword>
<reference evidence="1 2" key="1">
    <citation type="submission" date="2018-03" db="EMBL/GenBank/DDBJ databases">
        <title>Alkalicoccus saliphilus sp. nov., isolated from a mineral pool.</title>
        <authorList>
            <person name="Zhao B."/>
        </authorList>
    </citation>
    <scope>NUCLEOTIDE SEQUENCE [LARGE SCALE GENOMIC DNA]</scope>
    <source>
        <strain evidence="1 2">6AG</strain>
    </source>
</reference>